<feature type="transmembrane region" description="Helical" evidence="7">
    <location>
        <begin position="69"/>
        <end position="88"/>
    </location>
</feature>
<feature type="transmembrane region" description="Helical" evidence="7">
    <location>
        <begin position="152"/>
        <end position="175"/>
    </location>
</feature>
<dbReference type="InterPro" id="IPR049326">
    <property type="entry name" value="Rhodopsin_dom_fungi"/>
</dbReference>
<name>A0A507BIB8_9PEZI</name>
<evidence type="ECO:0000313" key="9">
    <source>
        <dbReference type="EMBL" id="TPX18504.1"/>
    </source>
</evidence>
<gene>
    <name evidence="9" type="ORF">E0L32_011617</name>
</gene>
<feature type="domain" description="Rhodopsin" evidence="8">
    <location>
        <begin position="49"/>
        <end position="296"/>
    </location>
</feature>
<evidence type="ECO:0000256" key="3">
    <source>
        <dbReference type="ARBA" id="ARBA00022989"/>
    </source>
</evidence>
<comment type="similarity">
    <text evidence="5">Belongs to the SAT4 family.</text>
</comment>
<dbReference type="GeneID" id="41979064"/>
<evidence type="ECO:0000256" key="7">
    <source>
        <dbReference type="SAM" id="Phobius"/>
    </source>
</evidence>
<feature type="transmembrane region" description="Helical" evidence="7">
    <location>
        <begin position="271"/>
        <end position="291"/>
    </location>
</feature>
<sequence>MIAPDVAAAAAAGRVPKGLSLEYLSQNHTRQYAISIICITVVTFVVVSLRITSRLFILRRFGLDDSLAIASLILMVPFSALCILLMAHGSGRHYAYLLYVAPRSDIRLIQTLDFSAGIVYVTCLLLCRLSGLAFYHRVVDVHPSFLRAIRGFAALFGASFLAQLCLIVFHCWPVTSLFPYRWETDHGEYACMDWGVLHAVVSALSLLCDVMLFGIPVAILSILKMSRKRKVQLAGILMPGVLVIGSSVARLVFIIDCHWLHHDHSWKYDPLLITEVCEMGGTLVALSVPGLKPMWDRRRQWKDIVVSSGGASDVESGGGGGAMRRQSSAGVGPPGPPVVPPRPHRLRRDGTSFSNMAQLGVESRMPKTETTSSDGSRGSKDAILAPESEKG</sequence>
<comment type="subcellular location">
    <subcellularLocation>
        <location evidence="1">Membrane</location>
        <topology evidence="1">Multi-pass membrane protein</topology>
    </subcellularLocation>
</comment>
<evidence type="ECO:0000256" key="1">
    <source>
        <dbReference type="ARBA" id="ARBA00004141"/>
    </source>
</evidence>
<accession>A0A507BIB8</accession>
<feature type="transmembrane region" description="Helical" evidence="7">
    <location>
        <begin position="108"/>
        <end position="131"/>
    </location>
</feature>
<evidence type="ECO:0000256" key="4">
    <source>
        <dbReference type="ARBA" id="ARBA00023136"/>
    </source>
</evidence>
<dbReference type="RefSeq" id="XP_031000215.1">
    <property type="nucleotide sequence ID" value="XM_031134366.1"/>
</dbReference>
<dbReference type="Proteomes" id="UP000319257">
    <property type="component" value="Unassembled WGS sequence"/>
</dbReference>
<dbReference type="GO" id="GO:0016020">
    <property type="term" value="C:membrane"/>
    <property type="evidence" value="ECO:0007669"/>
    <property type="project" value="UniProtKB-SubCell"/>
</dbReference>
<feature type="region of interest" description="Disordered" evidence="6">
    <location>
        <begin position="309"/>
        <end position="391"/>
    </location>
</feature>
<organism evidence="9 10">
    <name type="scientific">Thyridium curvatum</name>
    <dbReference type="NCBI Taxonomy" id="1093900"/>
    <lineage>
        <taxon>Eukaryota</taxon>
        <taxon>Fungi</taxon>
        <taxon>Dikarya</taxon>
        <taxon>Ascomycota</taxon>
        <taxon>Pezizomycotina</taxon>
        <taxon>Sordariomycetes</taxon>
        <taxon>Sordariomycetidae</taxon>
        <taxon>Thyridiales</taxon>
        <taxon>Thyridiaceae</taxon>
        <taxon>Thyridium</taxon>
    </lineage>
</organism>
<dbReference type="InterPro" id="IPR052337">
    <property type="entry name" value="SAT4-like"/>
</dbReference>
<dbReference type="Pfam" id="PF20684">
    <property type="entry name" value="Fung_rhodopsin"/>
    <property type="match status" value="1"/>
</dbReference>
<keyword evidence="10" id="KW-1185">Reference proteome</keyword>
<dbReference type="OrthoDB" id="5283415at2759"/>
<feature type="transmembrane region" description="Helical" evidence="7">
    <location>
        <begin position="235"/>
        <end position="255"/>
    </location>
</feature>
<dbReference type="AlphaFoldDB" id="A0A507BIB8"/>
<keyword evidence="2 7" id="KW-0812">Transmembrane</keyword>
<comment type="caution">
    <text evidence="9">The sequence shown here is derived from an EMBL/GenBank/DDBJ whole genome shotgun (WGS) entry which is preliminary data.</text>
</comment>
<keyword evidence="3 7" id="KW-1133">Transmembrane helix</keyword>
<evidence type="ECO:0000256" key="2">
    <source>
        <dbReference type="ARBA" id="ARBA00022692"/>
    </source>
</evidence>
<protein>
    <recommendedName>
        <fullName evidence="8">Rhodopsin domain-containing protein</fullName>
    </recommendedName>
</protein>
<evidence type="ECO:0000256" key="5">
    <source>
        <dbReference type="ARBA" id="ARBA00038359"/>
    </source>
</evidence>
<reference evidence="9 10" key="1">
    <citation type="submission" date="2019-06" db="EMBL/GenBank/DDBJ databases">
        <title>Draft genome sequence of the filamentous fungus Phialemoniopsis curvata isolated from diesel fuel.</title>
        <authorList>
            <person name="Varaljay V.A."/>
            <person name="Lyon W.J."/>
            <person name="Crouch A.L."/>
            <person name="Drake C.E."/>
            <person name="Hollomon J.M."/>
            <person name="Nadeau L.J."/>
            <person name="Nunn H.S."/>
            <person name="Stevenson B.S."/>
            <person name="Bojanowski C.L."/>
            <person name="Crookes-Goodson W.J."/>
        </authorList>
    </citation>
    <scope>NUCLEOTIDE SEQUENCE [LARGE SCALE GENOMIC DNA]</scope>
    <source>
        <strain evidence="9 10">D216</strain>
    </source>
</reference>
<evidence type="ECO:0000259" key="8">
    <source>
        <dbReference type="Pfam" id="PF20684"/>
    </source>
</evidence>
<feature type="transmembrane region" description="Helical" evidence="7">
    <location>
        <begin position="195"/>
        <end position="223"/>
    </location>
</feature>
<dbReference type="InParanoid" id="A0A507BIB8"/>
<proteinExistence type="inferred from homology"/>
<evidence type="ECO:0000256" key="6">
    <source>
        <dbReference type="SAM" id="MobiDB-lite"/>
    </source>
</evidence>
<dbReference type="PANTHER" id="PTHR33048:SF47">
    <property type="entry name" value="INTEGRAL MEMBRANE PROTEIN-RELATED"/>
    <property type="match status" value="1"/>
</dbReference>
<keyword evidence="4 7" id="KW-0472">Membrane</keyword>
<feature type="transmembrane region" description="Helical" evidence="7">
    <location>
        <begin position="32"/>
        <end position="57"/>
    </location>
</feature>
<dbReference type="PANTHER" id="PTHR33048">
    <property type="entry name" value="PTH11-LIKE INTEGRAL MEMBRANE PROTEIN (AFU_ORTHOLOGUE AFUA_5G11245)"/>
    <property type="match status" value="1"/>
</dbReference>
<evidence type="ECO:0000313" key="10">
    <source>
        <dbReference type="Proteomes" id="UP000319257"/>
    </source>
</evidence>
<dbReference type="EMBL" id="SKBQ01000111">
    <property type="protein sequence ID" value="TPX18504.1"/>
    <property type="molecule type" value="Genomic_DNA"/>
</dbReference>